<organism evidence="1 2">
    <name type="scientific">Morus notabilis</name>
    <dbReference type="NCBI Taxonomy" id="981085"/>
    <lineage>
        <taxon>Eukaryota</taxon>
        <taxon>Viridiplantae</taxon>
        <taxon>Streptophyta</taxon>
        <taxon>Embryophyta</taxon>
        <taxon>Tracheophyta</taxon>
        <taxon>Spermatophyta</taxon>
        <taxon>Magnoliopsida</taxon>
        <taxon>eudicotyledons</taxon>
        <taxon>Gunneridae</taxon>
        <taxon>Pentapetalae</taxon>
        <taxon>rosids</taxon>
        <taxon>fabids</taxon>
        <taxon>Rosales</taxon>
        <taxon>Moraceae</taxon>
        <taxon>Moreae</taxon>
        <taxon>Morus</taxon>
    </lineage>
</organism>
<proteinExistence type="predicted"/>
<keyword evidence="2" id="KW-1185">Reference proteome</keyword>
<dbReference type="AlphaFoldDB" id="W9RUF5"/>
<sequence>MRERERFSGSVGWRITSLLASDLHLKGCCRPIYVVPRYVPLVEWSLVGIGERARSWERDFLCCRPGLRSGWVASSTSGLAMGTAKVGPLMSFNGQVDIVSFGALIIKQEVVESITVG</sequence>
<dbReference type="Proteomes" id="UP000030645">
    <property type="component" value="Unassembled WGS sequence"/>
</dbReference>
<evidence type="ECO:0000313" key="1">
    <source>
        <dbReference type="EMBL" id="EXC10896.1"/>
    </source>
</evidence>
<reference evidence="2" key="1">
    <citation type="submission" date="2013-01" db="EMBL/GenBank/DDBJ databases">
        <title>Draft Genome Sequence of a Mulberry Tree, Morus notabilis C.K. Schneid.</title>
        <authorList>
            <person name="He N."/>
            <person name="Zhao S."/>
        </authorList>
    </citation>
    <scope>NUCLEOTIDE SEQUENCE</scope>
</reference>
<dbReference type="EMBL" id="KE345656">
    <property type="protein sequence ID" value="EXC10896.1"/>
    <property type="molecule type" value="Genomic_DNA"/>
</dbReference>
<evidence type="ECO:0000313" key="2">
    <source>
        <dbReference type="Proteomes" id="UP000030645"/>
    </source>
</evidence>
<protein>
    <submittedName>
        <fullName evidence="1">Uncharacterized protein</fullName>
    </submittedName>
</protein>
<name>W9RUF5_9ROSA</name>
<accession>W9RUF5</accession>
<gene>
    <name evidence="1" type="ORF">L484_002560</name>
</gene>